<dbReference type="InterPro" id="IPR006164">
    <property type="entry name" value="DNA_bd_Ku70/Ku80"/>
</dbReference>
<dbReference type="AlphaFoldDB" id="A0A5E4U901"/>
<evidence type="ECO:0000313" key="5">
    <source>
        <dbReference type="EMBL" id="VVD94749.1"/>
    </source>
</evidence>
<dbReference type="GO" id="GO:0006310">
    <property type="term" value="P:DNA recombination"/>
    <property type="evidence" value="ECO:0007669"/>
    <property type="project" value="UniProtKB-KW"/>
</dbReference>
<accession>A0A5E4U901</accession>
<feature type="compositionally biased region" description="Basic residues" evidence="3">
    <location>
        <begin position="328"/>
        <end position="338"/>
    </location>
</feature>
<proteinExistence type="inferred from homology"/>
<dbReference type="PANTHER" id="PTHR41251:SF1">
    <property type="entry name" value="NON-HOMOLOGOUS END JOINING PROTEIN KU"/>
    <property type="match status" value="1"/>
</dbReference>
<dbReference type="Gene3D" id="2.40.290.10">
    <property type="match status" value="1"/>
</dbReference>
<evidence type="ECO:0000256" key="2">
    <source>
        <dbReference type="HAMAP-Rule" id="MF_01875"/>
    </source>
</evidence>
<feature type="region of interest" description="Disordered" evidence="3">
    <location>
        <begin position="296"/>
        <end position="350"/>
    </location>
</feature>
<keyword evidence="2" id="KW-0233">DNA recombination</keyword>
<evidence type="ECO:0000256" key="3">
    <source>
        <dbReference type="SAM" id="MobiDB-lite"/>
    </source>
</evidence>
<comment type="function">
    <text evidence="2">With LigD forms a non-homologous end joining (NHEJ) DNA repair enzyme, which repairs dsDNA breaks with reduced fidelity. Binds linear dsDNA with 5'- and 3'- overhangs but not closed circular dsDNA nor ssDNA. Recruits and stimulates the ligase activity of LigD.</text>
</comment>
<dbReference type="SMART" id="SM00559">
    <property type="entry name" value="Ku78"/>
    <property type="match status" value="1"/>
</dbReference>
<reference evidence="5 6" key="1">
    <citation type="submission" date="2019-08" db="EMBL/GenBank/DDBJ databases">
        <authorList>
            <person name="Peeters C."/>
        </authorList>
    </citation>
    <scope>NUCLEOTIDE SEQUENCE [LARGE SCALE GENOMIC DNA]</scope>
    <source>
        <strain evidence="5 6">LMG 31011</strain>
    </source>
</reference>
<dbReference type="SUPFAM" id="SSF100939">
    <property type="entry name" value="SPOC domain-like"/>
    <property type="match status" value="1"/>
</dbReference>
<dbReference type="InterPro" id="IPR009187">
    <property type="entry name" value="Prok_Ku"/>
</dbReference>
<dbReference type="InterPro" id="IPR016194">
    <property type="entry name" value="SPOC-like_C_dom_sf"/>
</dbReference>
<keyword evidence="1 2" id="KW-0238">DNA-binding</keyword>
<dbReference type="EMBL" id="CABPSN010000002">
    <property type="protein sequence ID" value="VVD94749.1"/>
    <property type="molecule type" value="Genomic_DNA"/>
</dbReference>
<gene>
    <name evidence="2" type="primary">ku</name>
    <name evidence="5" type="ORF">PAQ31011_01826</name>
</gene>
<evidence type="ECO:0000313" key="6">
    <source>
        <dbReference type="Proteomes" id="UP000366819"/>
    </source>
</evidence>
<dbReference type="HAMAP" id="MF_01875">
    <property type="entry name" value="Prokaryotic_Ku"/>
    <property type="match status" value="1"/>
</dbReference>
<name>A0A5E4U901_9BURK</name>
<evidence type="ECO:0000259" key="4">
    <source>
        <dbReference type="SMART" id="SM00559"/>
    </source>
</evidence>
<evidence type="ECO:0000256" key="1">
    <source>
        <dbReference type="ARBA" id="ARBA00023125"/>
    </source>
</evidence>
<keyword evidence="2" id="KW-0227">DNA damage</keyword>
<feature type="domain" description="Ku" evidence="4">
    <location>
        <begin position="82"/>
        <end position="210"/>
    </location>
</feature>
<dbReference type="CDD" id="cd00789">
    <property type="entry name" value="KU_like"/>
    <property type="match status" value="1"/>
</dbReference>
<comment type="subunit">
    <text evidence="2">Homodimer. Interacts with LigD.</text>
</comment>
<dbReference type="NCBIfam" id="TIGR02772">
    <property type="entry name" value="Ku_bact"/>
    <property type="match status" value="1"/>
</dbReference>
<dbReference type="PANTHER" id="PTHR41251">
    <property type="entry name" value="NON-HOMOLOGOUS END JOINING PROTEIN KU"/>
    <property type="match status" value="1"/>
</dbReference>
<dbReference type="GO" id="GO:0006303">
    <property type="term" value="P:double-strand break repair via nonhomologous end joining"/>
    <property type="evidence" value="ECO:0007669"/>
    <property type="project" value="UniProtKB-UniRule"/>
</dbReference>
<comment type="similarity">
    <text evidence="2">Belongs to the prokaryotic Ku family.</text>
</comment>
<feature type="compositionally biased region" description="Basic and acidic residues" evidence="3">
    <location>
        <begin position="339"/>
        <end position="350"/>
    </location>
</feature>
<dbReference type="Pfam" id="PF02735">
    <property type="entry name" value="Ku"/>
    <property type="match status" value="1"/>
</dbReference>
<dbReference type="GO" id="GO:0003690">
    <property type="term" value="F:double-stranded DNA binding"/>
    <property type="evidence" value="ECO:0007669"/>
    <property type="project" value="UniProtKB-UniRule"/>
</dbReference>
<keyword evidence="6" id="KW-1185">Reference proteome</keyword>
<dbReference type="PIRSF" id="PIRSF006493">
    <property type="entry name" value="Prok_Ku"/>
    <property type="match status" value="1"/>
</dbReference>
<protein>
    <recommendedName>
        <fullName evidence="2">Non-homologous end joining protein Ku</fullName>
    </recommendedName>
</protein>
<keyword evidence="2" id="KW-0234">DNA repair</keyword>
<organism evidence="5 6">
    <name type="scientific">Pandoraea aquatica</name>
    <dbReference type="NCBI Taxonomy" id="2508290"/>
    <lineage>
        <taxon>Bacteria</taxon>
        <taxon>Pseudomonadati</taxon>
        <taxon>Pseudomonadota</taxon>
        <taxon>Betaproteobacteria</taxon>
        <taxon>Burkholderiales</taxon>
        <taxon>Burkholderiaceae</taxon>
        <taxon>Pandoraea</taxon>
    </lineage>
</organism>
<dbReference type="Proteomes" id="UP000366819">
    <property type="component" value="Unassembled WGS sequence"/>
</dbReference>
<sequence length="350" mass="38237">MAVGIEKINAWEPGLPCKNRNITPSLGASMARAIWKGAISFGLVNVPVTLFPASTTHKLDLDWLDKRTMSPVGYKRVNKENGKEVPRDQIVHGYEYEKGNYVVLSDDEIRSANPTATQTVDILAFVDATDVSFMYLDTPYYLVPERGGAKAYALLHAALIRAGKLGIARVVMHTRAHLAVLAPAGDALVLDTLRWQDEMRDPAEVGLTKEKLQKLAAPGERELDMAIRLIDEMSGPWRPGDYHDTFQDDLKALIDRKIASGQTREVAQIEASAPKLASNANVTDLMALLKQSLGTKGKRDAVTVEAQDVEEKPAKARKSTNASDGKTGKKTATKKAATKRTESAKSTKSK</sequence>